<gene>
    <name evidence="3" type="ORF">SAMN05443545_105219</name>
</gene>
<keyword evidence="4" id="KW-1185">Reference proteome</keyword>
<name>A0A1H3BJ00_9GAMM</name>
<dbReference type="PANTHER" id="PTHR31528">
    <property type="entry name" value="4-AMINO-5-HYDROXYMETHYL-2-METHYLPYRIMIDINE PHOSPHATE SYNTHASE THI11-RELATED"/>
    <property type="match status" value="1"/>
</dbReference>
<dbReference type="STRING" id="574349.SAMN05443545_105219"/>
<organism evidence="3 4">
    <name type="scientific">Aidingimonas halophila</name>
    <dbReference type="NCBI Taxonomy" id="574349"/>
    <lineage>
        <taxon>Bacteria</taxon>
        <taxon>Pseudomonadati</taxon>
        <taxon>Pseudomonadota</taxon>
        <taxon>Gammaproteobacteria</taxon>
        <taxon>Oceanospirillales</taxon>
        <taxon>Halomonadaceae</taxon>
        <taxon>Aidingimonas</taxon>
    </lineage>
</organism>
<dbReference type="PANTHER" id="PTHR31528:SF3">
    <property type="entry name" value="THIAMINE BIOSYNTHESIS PROTEIN HI_0357-RELATED"/>
    <property type="match status" value="1"/>
</dbReference>
<evidence type="ECO:0000259" key="2">
    <source>
        <dbReference type="Pfam" id="PF09084"/>
    </source>
</evidence>
<feature type="region of interest" description="Disordered" evidence="1">
    <location>
        <begin position="67"/>
        <end position="86"/>
    </location>
</feature>
<dbReference type="InterPro" id="IPR015168">
    <property type="entry name" value="SsuA/THI5"/>
</dbReference>
<dbReference type="EMBL" id="FNNI01000005">
    <property type="protein sequence ID" value="SDX41059.1"/>
    <property type="molecule type" value="Genomic_DNA"/>
</dbReference>
<dbReference type="GO" id="GO:0009228">
    <property type="term" value="P:thiamine biosynthetic process"/>
    <property type="evidence" value="ECO:0007669"/>
    <property type="project" value="InterPro"/>
</dbReference>
<protein>
    <submittedName>
        <fullName evidence="3">Putative hydroxymethylpyrimidine transport system substrate-binding protein</fullName>
    </submittedName>
</protein>
<evidence type="ECO:0000313" key="3">
    <source>
        <dbReference type="EMBL" id="SDX41059.1"/>
    </source>
</evidence>
<dbReference type="Pfam" id="PF09084">
    <property type="entry name" value="NMT1"/>
    <property type="match status" value="1"/>
</dbReference>
<proteinExistence type="predicted"/>
<sequence length="385" mass="43009">MTLLTRRSGLPCLKRFFMLFVFLILIQPAIAQDTSSQEEDTAENTTNSLPLLVPLVDVDAALSILSESAQNTEEDTPSVTLRDPEPIAPPPLQQIRIMLDWYPSPQHAALLVAEERGYFDREGLDVKLISPADASVPAKLLAASRVDLALSRQPELHRLVDDGAPVVRIGTLIATPLASVLVRSDSEIESISELAGKTVGYSMEDNLDPILDTMLGHHGLHLNDIDPENVNFSLQQSLATEEVDAIVGNARHTVPYQLNQEGIPTRQFLAEEYGVPRHDGLILMANRDRLESQRGNFQRLLVAIEEATLWMVNHPDEAWELMVAKEPGLDSEANQNAWPETLRRMALRPSALNARRYRHFEQFLHERNNSREKHPVGRLAVDLNS</sequence>
<dbReference type="Proteomes" id="UP000198500">
    <property type="component" value="Unassembled WGS sequence"/>
</dbReference>
<accession>A0A1H3BJ00</accession>
<evidence type="ECO:0000256" key="1">
    <source>
        <dbReference type="SAM" id="MobiDB-lite"/>
    </source>
</evidence>
<dbReference type="InterPro" id="IPR027939">
    <property type="entry name" value="NMT1/THI5"/>
</dbReference>
<evidence type="ECO:0000313" key="4">
    <source>
        <dbReference type="Proteomes" id="UP000198500"/>
    </source>
</evidence>
<dbReference type="Gene3D" id="3.40.190.10">
    <property type="entry name" value="Periplasmic binding protein-like II"/>
    <property type="match status" value="2"/>
</dbReference>
<feature type="domain" description="SsuA/THI5-like" evidence="2">
    <location>
        <begin position="105"/>
        <end position="318"/>
    </location>
</feature>
<dbReference type="SUPFAM" id="SSF53850">
    <property type="entry name" value="Periplasmic binding protein-like II"/>
    <property type="match status" value="1"/>
</dbReference>
<dbReference type="RefSeq" id="WP_175529822.1">
    <property type="nucleotide sequence ID" value="NZ_BMXH01000003.1"/>
</dbReference>
<dbReference type="AlphaFoldDB" id="A0A1H3BJ00"/>
<reference evidence="3 4" key="1">
    <citation type="submission" date="2016-10" db="EMBL/GenBank/DDBJ databases">
        <authorList>
            <person name="de Groot N.N."/>
        </authorList>
    </citation>
    <scope>NUCLEOTIDE SEQUENCE [LARGE SCALE GENOMIC DNA]</scope>
    <source>
        <strain evidence="3 4">DSM 19219</strain>
    </source>
</reference>